<gene>
    <name evidence="1" type="ordered locus">PCC7424_5341</name>
</gene>
<dbReference type="SUPFAM" id="SSF141694">
    <property type="entry name" value="AF2212/PG0164-like"/>
    <property type="match status" value="1"/>
</dbReference>
<name>B7KJL1_GLOC7</name>
<proteinExistence type="predicted"/>
<dbReference type="Proteomes" id="UP000002384">
    <property type="component" value="Chromosome"/>
</dbReference>
<evidence type="ECO:0000313" key="2">
    <source>
        <dbReference type="Proteomes" id="UP000002384"/>
    </source>
</evidence>
<protein>
    <recommendedName>
        <fullName evidence="3">DUF104 domain-containing protein</fullName>
    </recommendedName>
</protein>
<dbReference type="KEGG" id="cyc:PCC7424_5341"/>
<sequence length="66" mass="7715">MVAKLKAIYRDGIFIPEVICDFPQNTLVELSIRPSRNFKTEVIDPNRRQQILKTLLQRLSQNIDNC</sequence>
<evidence type="ECO:0000313" key="1">
    <source>
        <dbReference type="EMBL" id="ACK73688.1"/>
    </source>
</evidence>
<dbReference type="HOGENOM" id="CLU_196135_0_0_3"/>
<evidence type="ECO:0008006" key="3">
    <source>
        <dbReference type="Google" id="ProtNLM"/>
    </source>
</evidence>
<accession>B7KJL1</accession>
<dbReference type="AlphaFoldDB" id="B7KJL1"/>
<dbReference type="eggNOG" id="ENOG50321ER">
    <property type="taxonomic scope" value="Bacteria"/>
</dbReference>
<organism evidence="1 2">
    <name type="scientific">Gloeothece citriformis (strain PCC 7424)</name>
    <name type="common">Cyanothece sp. (strain PCC 7424)</name>
    <dbReference type="NCBI Taxonomy" id="65393"/>
    <lineage>
        <taxon>Bacteria</taxon>
        <taxon>Bacillati</taxon>
        <taxon>Cyanobacteriota</taxon>
        <taxon>Cyanophyceae</taxon>
        <taxon>Oscillatoriophycideae</taxon>
        <taxon>Chroococcales</taxon>
        <taxon>Aphanothecaceae</taxon>
        <taxon>Gloeothece</taxon>
        <taxon>Gloeothece citriformis</taxon>
    </lineage>
</organism>
<keyword evidence="2" id="KW-1185">Reference proteome</keyword>
<dbReference type="EMBL" id="CP001291">
    <property type="protein sequence ID" value="ACK73688.1"/>
    <property type="molecule type" value="Genomic_DNA"/>
</dbReference>
<dbReference type="OrthoDB" id="427590at2"/>
<reference evidence="2" key="1">
    <citation type="journal article" date="2011" name="MBio">
        <title>Novel metabolic attributes of the genus Cyanothece, comprising a group of unicellular nitrogen-fixing Cyanobacteria.</title>
        <authorList>
            <person name="Bandyopadhyay A."/>
            <person name="Elvitigala T."/>
            <person name="Welsh E."/>
            <person name="Stockel J."/>
            <person name="Liberton M."/>
            <person name="Min H."/>
            <person name="Sherman L.A."/>
            <person name="Pakrasi H.B."/>
        </authorList>
    </citation>
    <scope>NUCLEOTIDE SEQUENCE [LARGE SCALE GENOMIC DNA]</scope>
    <source>
        <strain evidence="2">PCC 7424</strain>
    </source>
</reference>